<evidence type="ECO:0000313" key="3">
    <source>
        <dbReference type="Proteomes" id="UP000194948"/>
    </source>
</evidence>
<dbReference type="AlphaFoldDB" id="A0AAQ3W9K1"/>
<proteinExistence type="predicted"/>
<dbReference type="Proteomes" id="UP000194948">
    <property type="component" value="Chromosome"/>
</dbReference>
<reference evidence="3" key="1">
    <citation type="submission" date="2017-05" db="EMBL/GenBank/DDBJ databases">
        <title>The Genome Sequence of EEnterococcus faecalis 9F2_4866.</title>
        <authorList>
            <consortium name="The Broad Institute Genomics Platform"/>
            <consortium name="The Broad Institute Genomic Center for Infectious Diseases"/>
            <person name="Earl A."/>
            <person name="Manson A."/>
            <person name="Schwartman J."/>
            <person name="Gilmore M."/>
            <person name="Abouelleil A."/>
            <person name="Cao P."/>
            <person name="Chapman S."/>
            <person name="Cusick C."/>
            <person name="Shea T."/>
            <person name="Young S."/>
            <person name="Neafsey D."/>
            <person name="Nusbaum C."/>
            <person name="Birren B."/>
        </authorList>
    </citation>
    <scope>NUCLEOTIDE SEQUENCE [LARGE SCALE GENOMIC DNA]</scope>
    <source>
        <strain evidence="3">7F3_DIV0205</strain>
    </source>
</reference>
<dbReference type="Pfam" id="PF05043">
    <property type="entry name" value="Mga"/>
    <property type="match status" value="1"/>
</dbReference>
<dbReference type="EMBL" id="CP147244">
    <property type="protein sequence ID" value="WYK01082.1"/>
    <property type="molecule type" value="Genomic_DNA"/>
</dbReference>
<dbReference type="InterPro" id="IPR007737">
    <property type="entry name" value="Mga_HTH"/>
</dbReference>
<organism evidence="2 3">
    <name type="scientific">Candidatus Enterococcus palustris</name>
    <dbReference type="NCBI Taxonomy" id="1834189"/>
    <lineage>
        <taxon>Bacteria</taxon>
        <taxon>Bacillati</taxon>
        <taxon>Bacillota</taxon>
        <taxon>Bacilli</taxon>
        <taxon>Lactobacillales</taxon>
        <taxon>Enterococcaceae</taxon>
        <taxon>Enterococcus</taxon>
    </lineage>
</organism>
<evidence type="ECO:0000313" key="2">
    <source>
        <dbReference type="EMBL" id="WYK01082.1"/>
    </source>
</evidence>
<name>A0AAQ3W9K1_9ENTE</name>
<keyword evidence="3" id="KW-1185">Reference proteome</keyword>
<accession>A0AAQ3W9K1</accession>
<sequence length="478" mass="56597">MKYLDFLDDDDKEKAQLLTTLQRYNEQFLSKKKLLELTGLSKFLLERYLAELNKEYPQLRISEEYYDEIAFQPISNEIIQELQYHYAERSPKFRFFIEVLVEEKSIKKFQAEQHIAKTTLYQIRTKVISNLKKAGLSIQKNKLIGPEARVRSVIFDIISYFYFGERYPFTHSEQKIQQLLQQLVSYFNLDLTFLQKRKLALFLQIMQSRRLNHHDLQENFCTVGAKTQQQFGSQLAMLKKVLQSSIPTSAEEESHYVLLFLFVSDMFDCDLSFNDDLLAETKDTAKQLVTKLSDAFQLTQKQEKYLYHSFLKKVLGLSIFRQNYTTFVDISAYSYFSEVYNPLHKLVLRFIRKNHFCLSLNLSKNEQAKLYYDFMFSILAFLEPSQFGNPITIYIDFSHGSAYTEYISQSLQRFRDLNIVIQKRFNNTTQLSISDYKITELTCPQIIWKQPPSPSDWAKFADLVVELREVENEKLEMF</sequence>
<dbReference type="RefSeq" id="WP_086314625.1">
    <property type="nucleotide sequence ID" value="NZ_CP147244.1"/>
</dbReference>
<gene>
    <name evidence="2" type="ORF">A5821_002208</name>
</gene>
<evidence type="ECO:0000259" key="1">
    <source>
        <dbReference type="Pfam" id="PF05043"/>
    </source>
</evidence>
<feature type="domain" description="Mga helix-turn-helix" evidence="1">
    <location>
        <begin position="79"/>
        <end position="155"/>
    </location>
</feature>
<protein>
    <recommendedName>
        <fullName evidence="1">Mga helix-turn-helix domain-containing protein</fullName>
    </recommendedName>
</protein>
<reference evidence="2 3" key="2">
    <citation type="submission" date="2024-03" db="EMBL/GenBank/DDBJ databases">
        <title>The Genome Sequence of Enterococcus sp. DIV0205d.</title>
        <authorList>
            <consortium name="The Broad Institute Genomics Platform"/>
            <consortium name="The Broad Institute Microbial Omics Core"/>
            <consortium name="The Broad Institute Genomic Center for Infectious Diseases"/>
            <person name="Earl A."/>
            <person name="Manson A."/>
            <person name="Gilmore M."/>
            <person name="Schwartman J."/>
            <person name="Shea T."/>
            <person name="Abouelleil A."/>
            <person name="Cao P."/>
            <person name="Chapman S."/>
            <person name="Cusick C."/>
            <person name="Young S."/>
            <person name="Neafsey D."/>
            <person name="Nusbaum C."/>
            <person name="Birren B."/>
        </authorList>
    </citation>
    <scope>NUCLEOTIDE SEQUENCE [LARGE SCALE GENOMIC DNA]</scope>
    <source>
        <strain evidence="2 3">7F3_DIV0205</strain>
    </source>
</reference>